<dbReference type="GO" id="GO:0008270">
    <property type="term" value="F:zinc ion binding"/>
    <property type="evidence" value="ECO:0007669"/>
    <property type="project" value="InterPro"/>
</dbReference>
<feature type="domain" description="U1-type" evidence="1">
    <location>
        <begin position="65"/>
        <end position="99"/>
    </location>
</feature>
<evidence type="ECO:0000313" key="2">
    <source>
        <dbReference type="EMBL" id="KAK7601235.1"/>
    </source>
</evidence>
<organism evidence="2 3">
    <name type="scientific">Parthenolecanium corni</name>
    <dbReference type="NCBI Taxonomy" id="536013"/>
    <lineage>
        <taxon>Eukaryota</taxon>
        <taxon>Metazoa</taxon>
        <taxon>Ecdysozoa</taxon>
        <taxon>Arthropoda</taxon>
        <taxon>Hexapoda</taxon>
        <taxon>Insecta</taxon>
        <taxon>Pterygota</taxon>
        <taxon>Neoptera</taxon>
        <taxon>Paraneoptera</taxon>
        <taxon>Hemiptera</taxon>
        <taxon>Sternorrhyncha</taxon>
        <taxon>Coccoidea</taxon>
        <taxon>Coccidae</taxon>
        <taxon>Parthenolecanium</taxon>
    </lineage>
</organism>
<accession>A0AAN9Y8B7</accession>
<dbReference type="InterPro" id="IPR036236">
    <property type="entry name" value="Znf_C2H2_sf"/>
</dbReference>
<feature type="domain" description="U1-type" evidence="1">
    <location>
        <begin position="180"/>
        <end position="214"/>
    </location>
</feature>
<dbReference type="AlphaFoldDB" id="A0AAN9Y8B7"/>
<evidence type="ECO:0000313" key="3">
    <source>
        <dbReference type="Proteomes" id="UP001367676"/>
    </source>
</evidence>
<sequence length="223" mass="25888">MDDIDVVCDTCDELIQIRKYEDASQAYARHSQTTYHLEVAATFRSIKVGGDGYAATIPENFVQSFRLFHCRLCQVDVNDSNTMMQHLTSEKHVLLESFVTNVNHQRELLKQMGYHHEQTFQAESKELLSYFSNVNADGMRLCLVCNNNVFAEENFLLLHTKNDEKHKMKLNSLFMNWGQNDSFYCIICHVINGEKESANEHCGGDEHRKSIHLLYKFARYGMF</sequence>
<protein>
    <recommendedName>
        <fullName evidence="1">U1-type domain-containing protein</fullName>
    </recommendedName>
</protein>
<dbReference type="Pfam" id="PF12874">
    <property type="entry name" value="zf-met"/>
    <property type="match status" value="1"/>
</dbReference>
<dbReference type="InterPro" id="IPR013087">
    <property type="entry name" value="Znf_C2H2_type"/>
</dbReference>
<dbReference type="Proteomes" id="UP001367676">
    <property type="component" value="Unassembled WGS sequence"/>
</dbReference>
<evidence type="ECO:0000259" key="1">
    <source>
        <dbReference type="SMART" id="SM00451"/>
    </source>
</evidence>
<dbReference type="InterPro" id="IPR003604">
    <property type="entry name" value="Matrin/U1-like-C_Znf_C2H2"/>
</dbReference>
<keyword evidence="3" id="KW-1185">Reference proteome</keyword>
<dbReference type="EMBL" id="JBBCAQ010000010">
    <property type="protein sequence ID" value="KAK7601235.1"/>
    <property type="molecule type" value="Genomic_DNA"/>
</dbReference>
<comment type="caution">
    <text evidence="2">The sequence shown here is derived from an EMBL/GenBank/DDBJ whole genome shotgun (WGS) entry which is preliminary data.</text>
</comment>
<reference evidence="2 3" key="1">
    <citation type="submission" date="2024-03" db="EMBL/GenBank/DDBJ databases">
        <title>Adaptation during the transition from Ophiocordyceps entomopathogen to insect associate is accompanied by gene loss and intensified selection.</title>
        <authorList>
            <person name="Ward C.M."/>
            <person name="Onetto C.A."/>
            <person name="Borneman A.R."/>
        </authorList>
    </citation>
    <scope>NUCLEOTIDE SEQUENCE [LARGE SCALE GENOMIC DNA]</scope>
    <source>
        <strain evidence="2">AWRI1</strain>
        <tissue evidence="2">Single Adult Female</tissue>
    </source>
</reference>
<dbReference type="GO" id="GO:0003676">
    <property type="term" value="F:nucleic acid binding"/>
    <property type="evidence" value="ECO:0007669"/>
    <property type="project" value="InterPro"/>
</dbReference>
<proteinExistence type="predicted"/>
<dbReference type="SUPFAM" id="SSF57667">
    <property type="entry name" value="beta-beta-alpha zinc fingers"/>
    <property type="match status" value="1"/>
</dbReference>
<dbReference type="SMART" id="SM00451">
    <property type="entry name" value="ZnF_U1"/>
    <property type="match status" value="2"/>
</dbReference>
<gene>
    <name evidence="2" type="ORF">V9T40_008676</name>
</gene>
<name>A0AAN9Y8B7_9HEMI</name>